<keyword evidence="1" id="KW-0812">Transmembrane</keyword>
<protein>
    <submittedName>
        <fullName evidence="2">Uncharacterized protein</fullName>
    </submittedName>
</protein>
<dbReference type="EMBL" id="DACTUL010000005">
    <property type="protein sequence ID" value="HAT6343230.1"/>
    <property type="molecule type" value="Genomic_DNA"/>
</dbReference>
<reference evidence="2" key="1">
    <citation type="journal article" date="2018" name="Genome Biol.">
        <title>SKESA: strategic k-mer extension for scrupulous assemblies.</title>
        <authorList>
            <person name="Souvorov A."/>
            <person name="Agarwala R."/>
            <person name="Lipman D.J."/>
        </authorList>
    </citation>
    <scope>NUCLEOTIDE SEQUENCE</scope>
    <source>
        <strain evidence="2">OLC2673_Aeromonas</strain>
    </source>
</reference>
<keyword evidence="1" id="KW-1133">Transmembrane helix</keyword>
<gene>
    <name evidence="2" type="ORF">JAJ28_000926</name>
</gene>
<name>A0AAD3U8J2_AERHY</name>
<dbReference type="AlphaFoldDB" id="A0AAD3U8J2"/>
<sequence length="175" mass="19566">MQGFKFNKKMNCDIFGLAESSFQEGTPRLSPAGRRSTWPMALAIACLLWLAAFAAAEVGAAVRQAAVGQGASMQLHEPADPGLVNSVSLPPGGQWRLSFEQGRRLEGTAQTELYQVLLAWFQHDILGLLCGLLFFLPLIYLRQLSDYFGYLHRWRLSCHHLQFRFCHSDSYLAAC</sequence>
<evidence type="ECO:0000313" key="2">
    <source>
        <dbReference type="EMBL" id="HAT6343230.1"/>
    </source>
</evidence>
<feature type="transmembrane region" description="Helical" evidence="1">
    <location>
        <begin position="120"/>
        <end position="141"/>
    </location>
</feature>
<proteinExistence type="predicted"/>
<accession>A0AAD3U8J2</accession>
<keyword evidence="1" id="KW-0472">Membrane</keyword>
<feature type="transmembrane region" description="Helical" evidence="1">
    <location>
        <begin position="38"/>
        <end position="56"/>
    </location>
</feature>
<comment type="caution">
    <text evidence="2">The sequence shown here is derived from an EMBL/GenBank/DDBJ whole genome shotgun (WGS) entry which is preliminary data.</text>
</comment>
<evidence type="ECO:0000313" key="3">
    <source>
        <dbReference type="Proteomes" id="UP000859505"/>
    </source>
</evidence>
<reference evidence="2" key="2">
    <citation type="submission" date="2020-01" db="EMBL/GenBank/DDBJ databases">
        <authorList>
            <consortium name="NCBI Pathogen Detection Project"/>
        </authorList>
    </citation>
    <scope>NUCLEOTIDE SEQUENCE</scope>
    <source>
        <strain evidence="2">OLC2673_Aeromonas</strain>
    </source>
</reference>
<evidence type="ECO:0000256" key="1">
    <source>
        <dbReference type="SAM" id="Phobius"/>
    </source>
</evidence>
<organism evidence="2 3">
    <name type="scientific">Aeromonas hydrophila</name>
    <dbReference type="NCBI Taxonomy" id="644"/>
    <lineage>
        <taxon>Bacteria</taxon>
        <taxon>Pseudomonadati</taxon>
        <taxon>Pseudomonadota</taxon>
        <taxon>Gammaproteobacteria</taxon>
        <taxon>Aeromonadales</taxon>
        <taxon>Aeromonadaceae</taxon>
        <taxon>Aeromonas</taxon>
    </lineage>
</organism>
<dbReference type="Proteomes" id="UP000859505">
    <property type="component" value="Unassembled WGS sequence"/>
</dbReference>